<dbReference type="EMBL" id="BAAAPH010000032">
    <property type="protein sequence ID" value="GAA1603370.1"/>
    <property type="molecule type" value="Genomic_DNA"/>
</dbReference>
<dbReference type="RefSeq" id="WP_344240657.1">
    <property type="nucleotide sequence ID" value="NZ_BAAAPH010000032.1"/>
</dbReference>
<dbReference type="Gene3D" id="3.40.50.150">
    <property type="entry name" value="Vaccinia Virus protein VP39"/>
    <property type="match status" value="1"/>
</dbReference>
<sequence length="196" mass="21786">MKQRWNHNIHYHPRILNAIPNGARRALDIGCGEGMLARSLHAAVPEVVGIDLDTPSLELARGYRDGIEYIHGDFLDHPLAPESFDVVASVATLHHVDARAGLRRMRDLVRPGGVLAVVGLARTTMPRDLPYALTAAAVSTAHRAVKGRWEHPSPTVWPPPETFPTMKTVATEVLPNSTYHRHLLLRYSILWTKPRA</sequence>
<dbReference type="CDD" id="cd02440">
    <property type="entry name" value="AdoMet_MTases"/>
    <property type="match status" value="1"/>
</dbReference>
<evidence type="ECO:0000313" key="5">
    <source>
        <dbReference type="EMBL" id="GAA1603370.1"/>
    </source>
</evidence>
<dbReference type="PANTHER" id="PTHR43464">
    <property type="entry name" value="METHYLTRANSFERASE"/>
    <property type="match status" value="1"/>
</dbReference>
<dbReference type="InterPro" id="IPR029063">
    <property type="entry name" value="SAM-dependent_MTases_sf"/>
</dbReference>
<keyword evidence="3" id="KW-0949">S-adenosyl-L-methionine</keyword>
<feature type="domain" description="Methyltransferase type 11" evidence="4">
    <location>
        <begin position="27"/>
        <end position="116"/>
    </location>
</feature>
<evidence type="ECO:0000256" key="3">
    <source>
        <dbReference type="ARBA" id="ARBA00022691"/>
    </source>
</evidence>
<proteinExistence type="predicted"/>
<keyword evidence="1 5" id="KW-0489">Methyltransferase</keyword>
<protein>
    <submittedName>
        <fullName evidence="5">Class I SAM-dependent methyltransferase</fullName>
    </submittedName>
</protein>
<name>A0ABN2EDH9_9ACTN</name>
<keyword evidence="6" id="KW-1185">Reference proteome</keyword>
<dbReference type="InterPro" id="IPR013216">
    <property type="entry name" value="Methyltransf_11"/>
</dbReference>
<dbReference type="Proteomes" id="UP001501705">
    <property type="component" value="Unassembled WGS sequence"/>
</dbReference>
<gene>
    <name evidence="5" type="ORF">GCM10009804_69750</name>
</gene>
<evidence type="ECO:0000313" key="6">
    <source>
        <dbReference type="Proteomes" id="UP001501705"/>
    </source>
</evidence>
<dbReference type="GO" id="GO:0032259">
    <property type="term" value="P:methylation"/>
    <property type="evidence" value="ECO:0007669"/>
    <property type="project" value="UniProtKB-KW"/>
</dbReference>
<keyword evidence="2" id="KW-0808">Transferase</keyword>
<evidence type="ECO:0000256" key="1">
    <source>
        <dbReference type="ARBA" id="ARBA00022603"/>
    </source>
</evidence>
<evidence type="ECO:0000259" key="4">
    <source>
        <dbReference type="Pfam" id="PF08241"/>
    </source>
</evidence>
<dbReference type="GO" id="GO:0008168">
    <property type="term" value="F:methyltransferase activity"/>
    <property type="evidence" value="ECO:0007669"/>
    <property type="project" value="UniProtKB-KW"/>
</dbReference>
<comment type="caution">
    <text evidence="5">The sequence shown here is derived from an EMBL/GenBank/DDBJ whole genome shotgun (WGS) entry which is preliminary data.</text>
</comment>
<dbReference type="SUPFAM" id="SSF53335">
    <property type="entry name" value="S-adenosyl-L-methionine-dependent methyltransferases"/>
    <property type="match status" value="1"/>
</dbReference>
<dbReference type="Pfam" id="PF08241">
    <property type="entry name" value="Methyltransf_11"/>
    <property type="match status" value="1"/>
</dbReference>
<organism evidence="5 6">
    <name type="scientific">Kribbella hippodromi</name>
    <dbReference type="NCBI Taxonomy" id="434347"/>
    <lineage>
        <taxon>Bacteria</taxon>
        <taxon>Bacillati</taxon>
        <taxon>Actinomycetota</taxon>
        <taxon>Actinomycetes</taxon>
        <taxon>Propionibacteriales</taxon>
        <taxon>Kribbellaceae</taxon>
        <taxon>Kribbella</taxon>
    </lineage>
</organism>
<reference evidence="5 6" key="1">
    <citation type="journal article" date="2019" name="Int. J. Syst. Evol. Microbiol.">
        <title>The Global Catalogue of Microorganisms (GCM) 10K type strain sequencing project: providing services to taxonomists for standard genome sequencing and annotation.</title>
        <authorList>
            <consortium name="The Broad Institute Genomics Platform"/>
            <consortium name="The Broad Institute Genome Sequencing Center for Infectious Disease"/>
            <person name="Wu L."/>
            <person name="Ma J."/>
        </authorList>
    </citation>
    <scope>NUCLEOTIDE SEQUENCE [LARGE SCALE GENOMIC DNA]</scope>
    <source>
        <strain evidence="5 6">JCM 15572</strain>
    </source>
</reference>
<evidence type="ECO:0000256" key="2">
    <source>
        <dbReference type="ARBA" id="ARBA00022679"/>
    </source>
</evidence>
<dbReference type="PANTHER" id="PTHR43464:SF19">
    <property type="entry name" value="UBIQUINONE BIOSYNTHESIS O-METHYLTRANSFERASE, MITOCHONDRIAL"/>
    <property type="match status" value="1"/>
</dbReference>
<accession>A0ABN2EDH9</accession>